<accession>A0AB72Z027</accession>
<sequence>MPFANIAGGETFILIRSRFTIESSRWRDRIRPERFER</sequence>
<proteinExistence type="predicted"/>
<name>A0AB72Z027_9BIFI</name>
<protein>
    <submittedName>
        <fullName evidence="1">Uncharacterized protein</fullName>
    </submittedName>
</protein>
<dbReference type="Proteomes" id="UP000003457">
    <property type="component" value="Unassembled WGS sequence"/>
</dbReference>
<reference evidence="1 2" key="1">
    <citation type="submission" date="2010-10" db="EMBL/GenBank/DDBJ databases">
        <authorList>
            <person name="Durkin A.S."/>
            <person name="Madupu R."/>
            <person name="Torralba M."/>
            <person name="Gillis M."/>
            <person name="Methe B."/>
            <person name="Sutton G."/>
            <person name="Nelson K.E."/>
        </authorList>
    </citation>
    <scope>NUCLEOTIDE SEQUENCE [LARGE SCALE GENOMIC DNA]</scope>
    <source>
        <strain evidence="1 2">JCVIHMP022</strain>
    </source>
</reference>
<gene>
    <name evidence="1" type="ORF">HMPREF9003_1755</name>
</gene>
<comment type="caution">
    <text evidence="1">The sequence shown here is derived from an EMBL/GenBank/DDBJ whole genome shotgun (WGS) entry which is preliminary data.</text>
</comment>
<dbReference type="AlphaFoldDB" id="A0AB72Z027"/>
<dbReference type="EMBL" id="AEHJ01000029">
    <property type="protein sequence ID" value="EFO77276.1"/>
    <property type="molecule type" value="Genomic_DNA"/>
</dbReference>
<evidence type="ECO:0000313" key="2">
    <source>
        <dbReference type="Proteomes" id="UP000003457"/>
    </source>
</evidence>
<organism evidence="1 2">
    <name type="scientific">Bifidobacterium dentium JCVIHMP022</name>
    <dbReference type="NCBI Taxonomy" id="553191"/>
    <lineage>
        <taxon>Bacteria</taxon>
        <taxon>Bacillati</taxon>
        <taxon>Actinomycetota</taxon>
        <taxon>Actinomycetes</taxon>
        <taxon>Bifidobacteriales</taxon>
        <taxon>Bifidobacteriaceae</taxon>
        <taxon>Bifidobacterium</taxon>
    </lineage>
</organism>
<evidence type="ECO:0000313" key="1">
    <source>
        <dbReference type="EMBL" id="EFO77276.1"/>
    </source>
</evidence>